<dbReference type="AlphaFoldDB" id="A0A2G6KJ73"/>
<dbReference type="Pfam" id="PF00672">
    <property type="entry name" value="HAMP"/>
    <property type="match status" value="1"/>
</dbReference>
<comment type="caution">
    <text evidence="12">The sequence shown here is derived from an EMBL/GenBank/DDBJ whole genome shotgun (WGS) entry which is preliminary data.</text>
</comment>
<accession>A0A2G6KJ73</accession>
<evidence type="ECO:0000256" key="3">
    <source>
        <dbReference type="ARBA" id="ARBA00022692"/>
    </source>
</evidence>
<organism evidence="12 13">
    <name type="scientific">candidate division KSB3 bacterium</name>
    <dbReference type="NCBI Taxonomy" id="2044937"/>
    <lineage>
        <taxon>Bacteria</taxon>
        <taxon>candidate division KSB3</taxon>
    </lineage>
</organism>
<feature type="transmembrane region" description="Helical" evidence="10">
    <location>
        <begin position="179"/>
        <end position="202"/>
    </location>
</feature>
<dbReference type="PRINTS" id="PR00260">
    <property type="entry name" value="CHEMTRNSDUCR"/>
</dbReference>
<evidence type="ECO:0000256" key="10">
    <source>
        <dbReference type="SAM" id="Phobius"/>
    </source>
</evidence>
<dbReference type="InterPro" id="IPR003660">
    <property type="entry name" value="HAMP_dom"/>
</dbReference>
<sequence>MELGVRTKIAGMLGGIIFIMLAIYALYSMQVLKRQAVKSIQRQSDALAYSLLLQIHDIETSQEFASTQLARELKNFSPQCQRLYEENKDKHVTHVAVFDSRGMIIAHNNATFVGEELPPALGRSFGSYTTATVFNRGTSIYHTFIPVFDKKDETYLGTLDIGFSGDALNDELKASQKQAVIFLVVCFFASGFLTFVTIHFSVTRPLRYLVRVGERLADGYPIHSLRISQRNDEIALLGQVFVRISGYISEITDVAQNVATGALARDVRKRSKRDVLGVALQEMLTYLQEVARIASKIADGDLTVSPFLRSDIDAFGRSMREMTSGLQSLIRQIRISSEQISKTGINLFELSNQDIDIARSAQTGVEKMVAIMTEMGQSVEEVAHNMDLLSASVEETSAAVSNMTRSITDIAASTTDLARETQKAVVKLNKSTDLLKDMVEKTVVSSELSKETIEDALEGQQAVEAVMTSMDIIQQTNASTVETITRFEQQTQDIGTILDVIDEITDQSSLLALNASIIAAQAGSHGRGFAVIADEMRSLAIKVSSSTKDIGMIVKVVQEETGSVVKKIHSGTEDISQGVRRTQQAREVLQKIFTSAKRSSAVVTEIADAIRRMQETMNIQMKSVVKRVDSMTAEITQSTMEQKSATIQIDQTVEHIAHMAARTQQTTTQQLQGVQLVLEAVEYVSKLSEKNSQSSEQIERTAAELSKQAHILLQSVERFKLGAIETAHREISPQEQNILQEDDAERQALKE</sequence>
<evidence type="ECO:0000256" key="9">
    <source>
        <dbReference type="SAM" id="MobiDB-lite"/>
    </source>
</evidence>
<gene>
    <name evidence="12" type="ORF">CSA56_03155</name>
</gene>
<proteinExistence type="inferred from homology"/>
<dbReference type="PANTHER" id="PTHR32089">
    <property type="entry name" value="METHYL-ACCEPTING CHEMOTAXIS PROTEIN MCPB"/>
    <property type="match status" value="1"/>
</dbReference>
<dbReference type="GO" id="GO:0005886">
    <property type="term" value="C:plasma membrane"/>
    <property type="evidence" value="ECO:0007669"/>
    <property type="project" value="UniProtKB-SubCell"/>
</dbReference>
<dbReference type="InterPro" id="IPR033463">
    <property type="entry name" value="sCache_3"/>
</dbReference>
<dbReference type="SMART" id="SM00283">
    <property type="entry name" value="MA"/>
    <property type="match status" value="1"/>
</dbReference>
<keyword evidence="6 8" id="KW-0807">Transducer</keyword>
<dbReference type="GO" id="GO:0006935">
    <property type="term" value="P:chemotaxis"/>
    <property type="evidence" value="ECO:0007669"/>
    <property type="project" value="InterPro"/>
</dbReference>
<evidence type="ECO:0000256" key="1">
    <source>
        <dbReference type="ARBA" id="ARBA00004651"/>
    </source>
</evidence>
<evidence type="ECO:0000256" key="4">
    <source>
        <dbReference type="ARBA" id="ARBA00022989"/>
    </source>
</evidence>
<feature type="region of interest" description="Disordered" evidence="9">
    <location>
        <begin position="732"/>
        <end position="751"/>
    </location>
</feature>
<keyword evidence="4 10" id="KW-1133">Transmembrane helix</keyword>
<evidence type="ECO:0000313" key="13">
    <source>
        <dbReference type="Proteomes" id="UP000230821"/>
    </source>
</evidence>
<evidence type="ECO:0000256" key="6">
    <source>
        <dbReference type="ARBA" id="ARBA00023224"/>
    </source>
</evidence>
<reference evidence="12 13" key="1">
    <citation type="submission" date="2017-10" db="EMBL/GenBank/DDBJ databases">
        <title>Novel microbial diversity and functional potential in the marine mammal oral microbiome.</title>
        <authorList>
            <person name="Dudek N.K."/>
            <person name="Sun C.L."/>
            <person name="Burstein D."/>
            <person name="Kantor R.S."/>
            <person name="Aliaga Goltsman D.S."/>
            <person name="Bik E.M."/>
            <person name="Thomas B.C."/>
            <person name="Banfield J.F."/>
            <person name="Relman D.A."/>
        </authorList>
    </citation>
    <scope>NUCLEOTIDE SEQUENCE [LARGE SCALE GENOMIC DNA]</scope>
    <source>
        <strain evidence="12">DOLJORAL78_47_16</strain>
    </source>
</reference>
<dbReference type="Proteomes" id="UP000230821">
    <property type="component" value="Unassembled WGS sequence"/>
</dbReference>
<dbReference type="InterPro" id="IPR029151">
    <property type="entry name" value="Sensor-like_sf"/>
</dbReference>
<dbReference type="EMBL" id="PDSK01000035">
    <property type="protein sequence ID" value="PIE35726.1"/>
    <property type="molecule type" value="Genomic_DNA"/>
</dbReference>
<keyword evidence="5 10" id="KW-0472">Membrane</keyword>
<evidence type="ECO:0000259" key="11">
    <source>
        <dbReference type="PROSITE" id="PS50111"/>
    </source>
</evidence>
<evidence type="ECO:0000256" key="5">
    <source>
        <dbReference type="ARBA" id="ARBA00023136"/>
    </source>
</evidence>
<dbReference type="Gene3D" id="1.10.287.950">
    <property type="entry name" value="Methyl-accepting chemotaxis protein"/>
    <property type="match status" value="1"/>
</dbReference>
<dbReference type="SUPFAM" id="SSF103190">
    <property type="entry name" value="Sensory domain-like"/>
    <property type="match status" value="1"/>
</dbReference>
<name>A0A2G6KJ73_9BACT</name>
<evidence type="ECO:0000256" key="8">
    <source>
        <dbReference type="PROSITE-ProRule" id="PRU00284"/>
    </source>
</evidence>
<feature type="domain" description="Methyl-accepting transducer" evidence="11">
    <location>
        <begin position="392"/>
        <end position="657"/>
    </location>
</feature>
<dbReference type="Pfam" id="PF17203">
    <property type="entry name" value="sCache_3_2"/>
    <property type="match status" value="1"/>
</dbReference>
<evidence type="ECO:0000256" key="7">
    <source>
        <dbReference type="ARBA" id="ARBA00029447"/>
    </source>
</evidence>
<dbReference type="PROSITE" id="PS50111">
    <property type="entry name" value="CHEMOTAXIS_TRANSDUC_2"/>
    <property type="match status" value="1"/>
</dbReference>
<feature type="transmembrane region" description="Helical" evidence="10">
    <location>
        <begin position="12"/>
        <end position="32"/>
    </location>
</feature>
<dbReference type="InterPro" id="IPR004090">
    <property type="entry name" value="Chemotax_Me-accpt_rcpt"/>
</dbReference>
<dbReference type="PANTHER" id="PTHR32089:SF112">
    <property type="entry name" value="LYSOZYME-LIKE PROTEIN-RELATED"/>
    <property type="match status" value="1"/>
</dbReference>
<dbReference type="SUPFAM" id="SSF58104">
    <property type="entry name" value="Methyl-accepting chemotaxis protein (MCP) signaling domain"/>
    <property type="match status" value="2"/>
</dbReference>
<dbReference type="GO" id="GO:0007165">
    <property type="term" value="P:signal transduction"/>
    <property type="evidence" value="ECO:0007669"/>
    <property type="project" value="UniProtKB-KW"/>
</dbReference>
<keyword evidence="3 10" id="KW-0812">Transmembrane</keyword>
<evidence type="ECO:0000313" key="12">
    <source>
        <dbReference type="EMBL" id="PIE35726.1"/>
    </source>
</evidence>
<evidence type="ECO:0000256" key="2">
    <source>
        <dbReference type="ARBA" id="ARBA00022475"/>
    </source>
</evidence>
<keyword evidence="2" id="KW-1003">Cell membrane</keyword>
<dbReference type="GO" id="GO:0004888">
    <property type="term" value="F:transmembrane signaling receptor activity"/>
    <property type="evidence" value="ECO:0007669"/>
    <property type="project" value="InterPro"/>
</dbReference>
<dbReference type="Pfam" id="PF00015">
    <property type="entry name" value="MCPsignal"/>
    <property type="match status" value="1"/>
</dbReference>
<dbReference type="InterPro" id="IPR004089">
    <property type="entry name" value="MCPsignal_dom"/>
</dbReference>
<protein>
    <recommendedName>
        <fullName evidence="11">Methyl-accepting transducer domain-containing protein</fullName>
    </recommendedName>
</protein>
<dbReference type="SMART" id="SM00304">
    <property type="entry name" value="HAMP"/>
    <property type="match status" value="2"/>
</dbReference>
<comment type="similarity">
    <text evidence="7">Belongs to the methyl-accepting chemotaxis (MCP) protein family.</text>
</comment>
<dbReference type="Gene3D" id="6.10.340.10">
    <property type="match status" value="1"/>
</dbReference>
<comment type="subcellular location">
    <subcellularLocation>
        <location evidence="1">Cell membrane</location>
        <topology evidence="1">Multi-pass membrane protein</topology>
    </subcellularLocation>
</comment>